<sequence length="104" mass="11015">HSTAAGIRPRATVRCRSPGHSACPRAGDCHGAGNAGIGGTSADCRAGDSGPSLSLRARGGDFVPAQEQVQCRFHHRHLLFGCQQRFIEGDLRPEGEGLEQRVNL</sequence>
<protein>
    <submittedName>
        <fullName evidence="1">Uncharacterized protein</fullName>
    </submittedName>
</protein>
<evidence type="ECO:0000313" key="1">
    <source>
        <dbReference type="EMBL" id="GFD43495.1"/>
    </source>
</evidence>
<dbReference type="EMBL" id="BKCJ011598699">
    <property type="protein sequence ID" value="GFD43495.1"/>
    <property type="molecule type" value="Genomic_DNA"/>
</dbReference>
<comment type="caution">
    <text evidence="1">The sequence shown here is derived from an EMBL/GenBank/DDBJ whole genome shotgun (WGS) entry which is preliminary data.</text>
</comment>
<dbReference type="AlphaFoldDB" id="A0A699W7I4"/>
<organism evidence="1">
    <name type="scientific">Tanacetum cinerariifolium</name>
    <name type="common">Dalmatian daisy</name>
    <name type="synonym">Chrysanthemum cinerariifolium</name>
    <dbReference type="NCBI Taxonomy" id="118510"/>
    <lineage>
        <taxon>Eukaryota</taxon>
        <taxon>Viridiplantae</taxon>
        <taxon>Streptophyta</taxon>
        <taxon>Embryophyta</taxon>
        <taxon>Tracheophyta</taxon>
        <taxon>Spermatophyta</taxon>
        <taxon>Magnoliopsida</taxon>
        <taxon>eudicotyledons</taxon>
        <taxon>Gunneridae</taxon>
        <taxon>Pentapetalae</taxon>
        <taxon>asterids</taxon>
        <taxon>campanulids</taxon>
        <taxon>Asterales</taxon>
        <taxon>Asteraceae</taxon>
        <taxon>Asteroideae</taxon>
        <taxon>Anthemideae</taxon>
        <taxon>Anthemidinae</taxon>
        <taxon>Tanacetum</taxon>
    </lineage>
</organism>
<name>A0A699W7I4_TANCI</name>
<reference evidence="1" key="1">
    <citation type="journal article" date="2019" name="Sci. Rep.">
        <title>Draft genome of Tanacetum cinerariifolium, the natural source of mosquito coil.</title>
        <authorList>
            <person name="Yamashiro T."/>
            <person name="Shiraishi A."/>
            <person name="Satake H."/>
            <person name="Nakayama K."/>
        </authorList>
    </citation>
    <scope>NUCLEOTIDE SEQUENCE</scope>
</reference>
<feature type="non-terminal residue" evidence="1">
    <location>
        <position position="1"/>
    </location>
</feature>
<proteinExistence type="predicted"/>
<gene>
    <name evidence="1" type="ORF">Tci_915464</name>
</gene>
<accession>A0A699W7I4</accession>